<sequence length="157" mass="18050">MGIKWTTLLGIFLMTSGALSCTDTAVLDQNVAITDRAWRYEDQPQLTAHITDITRPYNIYLNLRHTPGYKYSNVFILLHQRLPNGRDTTERFELELAEPDGRWLGRSTGSVYTHQQLIKEAIRLPDTGNYVFTLEQNMRENPLLEITDVGIRIEPAE</sequence>
<evidence type="ECO:0000313" key="3">
    <source>
        <dbReference type="Proteomes" id="UP000597338"/>
    </source>
</evidence>
<proteinExistence type="predicted"/>
<dbReference type="NCBIfam" id="TIGR03511">
    <property type="entry name" value="GldH_lipo"/>
    <property type="match status" value="1"/>
</dbReference>
<reference evidence="3" key="1">
    <citation type="journal article" date="2019" name="Int. J. Syst. Evol. Microbiol.">
        <title>The Global Catalogue of Microorganisms (GCM) 10K type strain sequencing project: providing services to taxonomists for standard genome sequencing and annotation.</title>
        <authorList>
            <consortium name="The Broad Institute Genomics Platform"/>
            <consortium name="The Broad Institute Genome Sequencing Center for Infectious Disease"/>
            <person name="Wu L."/>
            <person name="Ma J."/>
        </authorList>
    </citation>
    <scope>NUCLEOTIDE SEQUENCE [LARGE SCALE GENOMIC DNA]</scope>
    <source>
        <strain evidence="3">CGMCC 1.15342</strain>
    </source>
</reference>
<evidence type="ECO:0000313" key="2">
    <source>
        <dbReference type="EMBL" id="GGC30792.1"/>
    </source>
</evidence>
<dbReference type="PROSITE" id="PS51257">
    <property type="entry name" value="PROKAR_LIPOPROTEIN"/>
    <property type="match status" value="1"/>
</dbReference>
<organism evidence="2 3">
    <name type="scientific">Parapedobacter defluvii</name>
    <dbReference type="NCBI Taxonomy" id="2045106"/>
    <lineage>
        <taxon>Bacteria</taxon>
        <taxon>Pseudomonadati</taxon>
        <taxon>Bacteroidota</taxon>
        <taxon>Sphingobacteriia</taxon>
        <taxon>Sphingobacteriales</taxon>
        <taxon>Sphingobacteriaceae</taxon>
        <taxon>Parapedobacter</taxon>
    </lineage>
</organism>
<feature type="signal peptide" evidence="1">
    <location>
        <begin position="1"/>
        <end position="20"/>
    </location>
</feature>
<dbReference type="InterPro" id="IPR020018">
    <property type="entry name" value="Motility-assoc_lipoprot_GldH"/>
</dbReference>
<keyword evidence="1" id="KW-0732">Signal</keyword>
<feature type="chain" id="PRO_5047247576" evidence="1">
    <location>
        <begin position="21"/>
        <end position="157"/>
    </location>
</feature>
<dbReference type="Proteomes" id="UP000597338">
    <property type="component" value="Unassembled WGS sequence"/>
</dbReference>
<protein>
    <submittedName>
        <fullName evidence="2">Gliding motility lipoprotein GldH</fullName>
    </submittedName>
</protein>
<dbReference type="RefSeq" id="WP_188750883.1">
    <property type="nucleotide sequence ID" value="NZ_BMIK01000007.1"/>
</dbReference>
<keyword evidence="3" id="KW-1185">Reference proteome</keyword>
<comment type="caution">
    <text evidence="2">The sequence shown here is derived from an EMBL/GenBank/DDBJ whole genome shotgun (WGS) entry which is preliminary data.</text>
</comment>
<dbReference type="EMBL" id="BMIK01000007">
    <property type="protein sequence ID" value="GGC30792.1"/>
    <property type="molecule type" value="Genomic_DNA"/>
</dbReference>
<dbReference type="Pfam" id="PF14109">
    <property type="entry name" value="GldH_lipo"/>
    <property type="match status" value="1"/>
</dbReference>
<name>A0ABQ1M363_9SPHI</name>
<accession>A0ABQ1M363</accession>
<keyword evidence="2" id="KW-0449">Lipoprotein</keyword>
<gene>
    <name evidence="2" type="ORF">GCM10011386_23510</name>
</gene>
<evidence type="ECO:0000256" key="1">
    <source>
        <dbReference type="SAM" id="SignalP"/>
    </source>
</evidence>